<keyword evidence="7" id="KW-1133">Transmembrane helix</keyword>
<evidence type="ECO:0000256" key="5">
    <source>
        <dbReference type="ARBA" id="ARBA00022777"/>
    </source>
</evidence>
<evidence type="ECO:0000313" key="9">
    <source>
        <dbReference type="EMBL" id="AKQ69938.1"/>
    </source>
</evidence>
<dbReference type="EMBL" id="CP012109">
    <property type="protein sequence ID" value="AKQ69938.1"/>
    <property type="molecule type" value="Genomic_DNA"/>
</dbReference>
<evidence type="ECO:0000256" key="6">
    <source>
        <dbReference type="ARBA" id="ARBA00022840"/>
    </source>
</evidence>
<dbReference type="eggNOG" id="COG4191">
    <property type="taxonomic scope" value="Bacteria"/>
</dbReference>
<dbReference type="SMART" id="SM00387">
    <property type="entry name" value="HATPase_c"/>
    <property type="match status" value="1"/>
</dbReference>
<dbReference type="PRINTS" id="PR00344">
    <property type="entry name" value="BCTRLSENSOR"/>
</dbReference>
<dbReference type="InterPro" id="IPR005467">
    <property type="entry name" value="His_kinase_dom"/>
</dbReference>
<dbReference type="InterPro" id="IPR050980">
    <property type="entry name" value="2C_sensor_his_kinase"/>
</dbReference>
<feature type="transmembrane region" description="Helical" evidence="7">
    <location>
        <begin position="138"/>
        <end position="155"/>
    </location>
</feature>
<dbReference type="InterPro" id="IPR003594">
    <property type="entry name" value="HATPase_dom"/>
</dbReference>
<dbReference type="PANTHER" id="PTHR44936:SF10">
    <property type="entry name" value="SENSOR PROTEIN RSTB"/>
    <property type="match status" value="1"/>
</dbReference>
<evidence type="ECO:0000313" key="10">
    <source>
        <dbReference type="Proteomes" id="UP000009026"/>
    </source>
</evidence>
<dbReference type="InterPro" id="IPR036890">
    <property type="entry name" value="HATPase_C_sf"/>
</dbReference>
<dbReference type="AlphaFoldDB" id="A0A0H4X7M4"/>
<feature type="transmembrane region" description="Helical" evidence="7">
    <location>
        <begin position="161"/>
        <end position="182"/>
    </location>
</feature>
<evidence type="ECO:0000256" key="3">
    <source>
        <dbReference type="ARBA" id="ARBA00022679"/>
    </source>
</evidence>
<dbReference type="EC" id="2.7.13.3" evidence="2"/>
<dbReference type="GO" id="GO:0004673">
    <property type="term" value="F:protein histidine kinase activity"/>
    <property type="evidence" value="ECO:0007669"/>
    <property type="project" value="UniProtKB-EC"/>
</dbReference>
<dbReference type="PATRIC" id="fig|1297742.4.peg.6948"/>
<feature type="transmembrane region" description="Helical" evidence="7">
    <location>
        <begin position="86"/>
        <end position="103"/>
    </location>
</feature>
<accession>A0A0H4X7M4</accession>
<feature type="domain" description="Histidine kinase" evidence="8">
    <location>
        <begin position="222"/>
        <end position="441"/>
    </location>
</feature>
<dbReference type="GO" id="GO:0005524">
    <property type="term" value="F:ATP binding"/>
    <property type="evidence" value="ECO:0007669"/>
    <property type="project" value="UniProtKB-KW"/>
</dbReference>
<dbReference type="Proteomes" id="UP000009026">
    <property type="component" value="Chromosome"/>
</dbReference>
<keyword evidence="3" id="KW-0808">Transferase</keyword>
<sequence length="442" mass="47466">MRASFRRWTRAQNAPEVMAAAALGPWLALCALVPCMLAMAAWAPGARSFFGLHFGKALLCAAPMLLSGVIFSLVHRKRRRIEPWGWAWLAVGVAAMHFFVAALMAMSALPGAAVIASLFLFTTAFHGRLHRVTPHQPFLALGTALALGLALPLRGSDDHLALFGVIGPVALTAELYLGTFAVQHDLARADAERLRAAVHAQLLEQQERDVGRLSQALAEILGYHHDIDNALMAAGSAADMLAVLGAPRLPPGRSEFEELLRRLNDSLTQIRDMVTDARTKGRRHAGTEPEPVDLSPVLDSVQASVGLRFPDVDIQVEVEQPPSPLRALMRGGAPTLRRVVENLVLNACEGDGEEGAARVHILARVEPLSGRLEVTITDDGPGFPPGQLGRPAEALYTSKAHATGLGLYTSECLLRASGGMLHRQNASEGGAVLRMVLPREYP</sequence>
<comment type="catalytic activity">
    <reaction evidence="1">
        <text>ATP + protein L-histidine = ADP + protein N-phospho-L-histidine.</text>
        <dbReference type="EC" id="2.7.13.3"/>
    </reaction>
</comment>
<evidence type="ECO:0000256" key="1">
    <source>
        <dbReference type="ARBA" id="ARBA00000085"/>
    </source>
</evidence>
<dbReference type="SUPFAM" id="SSF55874">
    <property type="entry name" value="ATPase domain of HSP90 chaperone/DNA topoisomerase II/histidine kinase"/>
    <property type="match status" value="1"/>
</dbReference>
<dbReference type="STRING" id="1297742.A176_006850"/>
<evidence type="ECO:0000256" key="7">
    <source>
        <dbReference type="SAM" id="Phobius"/>
    </source>
</evidence>
<dbReference type="InterPro" id="IPR004358">
    <property type="entry name" value="Sig_transdc_His_kin-like_C"/>
</dbReference>
<proteinExistence type="predicted"/>
<dbReference type="Gene3D" id="3.30.565.10">
    <property type="entry name" value="Histidine kinase-like ATPase, C-terminal domain"/>
    <property type="match status" value="1"/>
</dbReference>
<dbReference type="PANTHER" id="PTHR44936">
    <property type="entry name" value="SENSOR PROTEIN CREC"/>
    <property type="match status" value="1"/>
</dbReference>
<dbReference type="PROSITE" id="PS50109">
    <property type="entry name" value="HIS_KIN"/>
    <property type="match status" value="1"/>
</dbReference>
<keyword evidence="4" id="KW-0547">Nucleotide-binding</keyword>
<keyword evidence="6" id="KW-0067">ATP-binding</keyword>
<name>A0A0H4X7M4_9BACT</name>
<keyword evidence="10" id="KW-1185">Reference proteome</keyword>
<organism evidence="9 10">
    <name type="scientific">Pseudomyxococcus hansupus</name>
    <dbReference type="NCBI Taxonomy" id="1297742"/>
    <lineage>
        <taxon>Bacteria</taxon>
        <taxon>Pseudomonadati</taxon>
        <taxon>Myxococcota</taxon>
        <taxon>Myxococcia</taxon>
        <taxon>Myxococcales</taxon>
        <taxon>Cystobacterineae</taxon>
        <taxon>Myxococcaceae</taxon>
        <taxon>Pseudomyxococcus</taxon>
    </lineage>
</organism>
<evidence type="ECO:0000256" key="4">
    <source>
        <dbReference type="ARBA" id="ARBA00022741"/>
    </source>
</evidence>
<gene>
    <name evidence="9" type="ORF">A176_006850</name>
</gene>
<keyword evidence="7" id="KW-0812">Transmembrane</keyword>
<protein>
    <recommendedName>
        <fullName evidence="2">histidine kinase</fullName>
        <ecNumber evidence="2">2.7.13.3</ecNumber>
    </recommendedName>
</protein>
<dbReference type="KEGG" id="mym:A176_006850"/>
<feature type="transmembrane region" description="Helical" evidence="7">
    <location>
        <begin position="50"/>
        <end position="74"/>
    </location>
</feature>
<dbReference type="Pfam" id="PF02518">
    <property type="entry name" value="HATPase_c"/>
    <property type="match status" value="1"/>
</dbReference>
<keyword evidence="5" id="KW-0418">Kinase</keyword>
<evidence type="ECO:0000256" key="2">
    <source>
        <dbReference type="ARBA" id="ARBA00012438"/>
    </source>
</evidence>
<evidence type="ECO:0000259" key="8">
    <source>
        <dbReference type="PROSITE" id="PS50109"/>
    </source>
</evidence>
<keyword evidence="7" id="KW-0472">Membrane</keyword>
<reference evidence="9 10" key="1">
    <citation type="journal article" date="2016" name="PLoS ONE">
        <title>Complete Genome Sequence and Comparative Genomics of a Novel Myxobacterium Myxococcus hansupus.</title>
        <authorList>
            <person name="Sharma G."/>
            <person name="Narwani T."/>
            <person name="Subramanian S."/>
        </authorList>
    </citation>
    <scope>NUCLEOTIDE SEQUENCE [LARGE SCALE GENOMIC DNA]</scope>
    <source>
        <strain evidence="10">mixupus</strain>
    </source>
</reference>